<name>A0A8H7D0H2_9AGAR</name>
<feature type="domain" description="Protein kinase" evidence="1">
    <location>
        <begin position="69"/>
        <end position="309"/>
    </location>
</feature>
<keyword evidence="3" id="KW-1185">Reference proteome</keyword>
<dbReference type="AlphaFoldDB" id="A0A8H7D0H2"/>
<reference evidence="2" key="1">
    <citation type="submission" date="2020-05" db="EMBL/GenBank/DDBJ databases">
        <title>Mycena genomes resolve the evolution of fungal bioluminescence.</title>
        <authorList>
            <person name="Tsai I.J."/>
        </authorList>
    </citation>
    <scope>NUCLEOTIDE SEQUENCE</scope>
    <source>
        <strain evidence="2">160909Yilan</strain>
    </source>
</reference>
<protein>
    <submittedName>
        <fullName evidence="2">Protein kinase domain-containing protein</fullName>
    </submittedName>
</protein>
<sequence>MNSILSIRATYKHFLSCRGPVAQQLLDLLQDLLDSSHELTSRALFSKAPLMLSGECGLHPTCFTLTGVEKMGQQVAGGGFGGIWKGSIGGQTVAVKSMRQSKDDDVNVSIKKLGREALIWRQLSHPNLLPFFGMYVLEYRLCLISPWMDNGNLKDFLNNESSGTNRVSLMVDVARGLEYLHSQDVVHGDLKPVNILVTPSGRACISDFGLSTIVDELSLKMTFSSRSGRAGTVRYQAPELLKNESPTHFGSDIYAFACILTGKVPFFEVANEASVIFKVVIEEARPSGLEIISPDDLRLLLEDCWHQKA</sequence>
<dbReference type="PANTHER" id="PTHR44329">
    <property type="entry name" value="SERINE/THREONINE-PROTEIN KINASE TNNI3K-RELATED"/>
    <property type="match status" value="1"/>
</dbReference>
<dbReference type="Proteomes" id="UP000623467">
    <property type="component" value="Unassembled WGS sequence"/>
</dbReference>
<dbReference type="InterPro" id="IPR051681">
    <property type="entry name" value="Ser/Thr_Kinases-Pseudokinases"/>
</dbReference>
<keyword evidence="2" id="KW-0808">Transferase</keyword>
<gene>
    <name evidence="2" type="ORF">MSAN_01407500</name>
</gene>
<accession>A0A8H7D0H2</accession>
<evidence type="ECO:0000259" key="1">
    <source>
        <dbReference type="PROSITE" id="PS50011"/>
    </source>
</evidence>
<dbReference type="InterPro" id="IPR001245">
    <property type="entry name" value="Ser-Thr/Tyr_kinase_cat_dom"/>
</dbReference>
<organism evidence="2 3">
    <name type="scientific">Mycena sanguinolenta</name>
    <dbReference type="NCBI Taxonomy" id="230812"/>
    <lineage>
        <taxon>Eukaryota</taxon>
        <taxon>Fungi</taxon>
        <taxon>Dikarya</taxon>
        <taxon>Basidiomycota</taxon>
        <taxon>Agaricomycotina</taxon>
        <taxon>Agaricomycetes</taxon>
        <taxon>Agaricomycetidae</taxon>
        <taxon>Agaricales</taxon>
        <taxon>Marasmiineae</taxon>
        <taxon>Mycenaceae</taxon>
        <taxon>Mycena</taxon>
    </lineage>
</organism>
<dbReference type="GO" id="GO:0005524">
    <property type="term" value="F:ATP binding"/>
    <property type="evidence" value="ECO:0007669"/>
    <property type="project" value="InterPro"/>
</dbReference>
<dbReference type="InterPro" id="IPR008271">
    <property type="entry name" value="Ser/Thr_kinase_AS"/>
</dbReference>
<dbReference type="InterPro" id="IPR011009">
    <property type="entry name" value="Kinase-like_dom_sf"/>
</dbReference>
<keyword evidence="2" id="KW-0418">Kinase</keyword>
<dbReference type="GO" id="GO:0004674">
    <property type="term" value="F:protein serine/threonine kinase activity"/>
    <property type="evidence" value="ECO:0007669"/>
    <property type="project" value="TreeGrafter"/>
</dbReference>
<proteinExistence type="predicted"/>
<dbReference type="Pfam" id="PF07714">
    <property type="entry name" value="PK_Tyr_Ser-Thr"/>
    <property type="match status" value="1"/>
</dbReference>
<evidence type="ECO:0000313" key="3">
    <source>
        <dbReference type="Proteomes" id="UP000623467"/>
    </source>
</evidence>
<dbReference type="PROSITE" id="PS00108">
    <property type="entry name" value="PROTEIN_KINASE_ST"/>
    <property type="match status" value="1"/>
</dbReference>
<dbReference type="InterPro" id="IPR000719">
    <property type="entry name" value="Prot_kinase_dom"/>
</dbReference>
<dbReference type="SUPFAM" id="SSF56112">
    <property type="entry name" value="Protein kinase-like (PK-like)"/>
    <property type="match status" value="1"/>
</dbReference>
<dbReference type="Gene3D" id="1.10.510.10">
    <property type="entry name" value="Transferase(Phosphotransferase) domain 1"/>
    <property type="match status" value="1"/>
</dbReference>
<comment type="caution">
    <text evidence="2">The sequence shown here is derived from an EMBL/GenBank/DDBJ whole genome shotgun (WGS) entry which is preliminary data.</text>
</comment>
<dbReference type="EMBL" id="JACAZH010000011">
    <property type="protein sequence ID" value="KAF7354927.1"/>
    <property type="molecule type" value="Genomic_DNA"/>
</dbReference>
<dbReference type="OrthoDB" id="122279at2759"/>
<dbReference type="SMART" id="SM00220">
    <property type="entry name" value="S_TKc"/>
    <property type="match status" value="1"/>
</dbReference>
<evidence type="ECO:0000313" key="2">
    <source>
        <dbReference type="EMBL" id="KAF7354927.1"/>
    </source>
</evidence>
<dbReference type="PROSITE" id="PS50011">
    <property type="entry name" value="PROTEIN_KINASE_DOM"/>
    <property type="match status" value="1"/>
</dbReference>